<proteinExistence type="predicted"/>
<name>A0A1Q9A389_9HYPH</name>
<sequence length="104" mass="10859">MYFLSTVPAFSSSSIPAECSLCAALEALLAWTEGLDACRIRVTTEGGKIVLSGDISSKSALETAIVVAEVFTCRSVIADLAVRPKVFAVPSSSPSIQAVYRATS</sequence>
<evidence type="ECO:0000313" key="2">
    <source>
        <dbReference type="EMBL" id="MBB4006005.1"/>
    </source>
</evidence>
<dbReference type="EMBL" id="MKIN01000022">
    <property type="protein sequence ID" value="OLP49029.1"/>
    <property type="molecule type" value="Genomic_DNA"/>
</dbReference>
<dbReference type="InterPro" id="IPR007055">
    <property type="entry name" value="BON_dom"/>
</dbReference>
<feature type="domain" description="BON" evidence="1">
    <location>
        <begin position="22"/>
        <end position="83"/>
    </location>
</feature>
<evidence type="ECO:0000313" key="5">
    <source>
        <dbReference type="Proteomes" id="UP000544107"/>
    </source>
</evidence>
<evidence type="ECO:0000313" key="3">
    <source>
        <dbReference type="EMBL" id="OLP49029.1"/>
    </source>
</evidence>
<dbReference type="Proteomes" id="UP000185598">
    <property type="component" value="Unassembled WGS sequence"/>
</dbReference>
<evidence type="ECO:0000313" key="4">
    <source>
        <dbReference type="Proteomes" id="UP000185598"/>
    </source>
</evidence>
<organism evidence="3 4">
    <name type="scientific">Allorhizobium taibaishanense</name>
    <dbReference type="NCBI Taxonomy" id="887144"/>
    <lineage>
        <taxon>Bacteria</taxon>
        <taxon>Pseudomonadati</taxon>
        <taxon>Pseudomonadota</taxon>
        <taxon>Alphaproteobacteria</taxon>
        <taxon>Hyphomicrobiales</taxon>
        <taxon>Rhizobiaceae</taxon>
        <taxon>Rhizobium/Agrobacterium group</taxon>
        <taxon>Allorhizobium</taxon>
    </lineage>
</organism>
<protein>
    <recommendedName>
        <fullName evidence="1">BON domain-containing protein</fullName>
    </recommendedName>
</protein>
<dbReference type="EMBL" id="JACIED010000001">
    <property type="protein sequence ID" value="MBB4006005.1"/>
    <property type="molecule type" value="Genomic_DNA"/>
</dbReference>
<dbReference type="STRING" id="887144.BJF91_18105"/>
<dbReference type="Pfam" id="PF04972">
    <property type="entry name" value="BON"/>
    <property type="match status" value="1"/>
</dbReference>
<dbReference type="Proteomes" id="UP000544107">
    <property type="component" value="Unassembled WGS sequence"/>
</dbReference>
<dbReference type="AlphaFoldDB" id="A0A1Q9A389"/>
<keyword evidence="4" id="KW-1185">Reference proteome</keyword>
<evidence type="ECO:0000259" key="1">
    <source>
        <dbReference type="Pfam" id="PF04972"/>
    </source>
</evidence>
<comment type="caution">
    <text evidence="3">The sequence shown here is derived from an EMBL/GenBank/DDBJ whole genome shotgun (WGS) entry which is preliminary data.</text>
</comment>
<reference evidence="2 5" key="2">
    <citation type="submission" date="2020-08" db="EMBL/GenBank/DDBJ databases">
        <title>Genomic Encyclopedia of Type Strains, Phase IV (KMG-IV): sequencing the most valuable type-strain genomes for metagenomic binning, comparative biology and taxonomic classification.</title>
        <authorList>
            <person name="Goeker M."/>
        </authorList>
    </citation>
    <scope>NUCLEOTIDE SEQUENCE [LARGE SCALE GENOMIC DNA]</scope>
    <source>
        <strain evidence="2 5">DSM 100021</strain>
    </source>
</reference>
<accession>A0A1Q9A389</accession>
<gene>
    <name evidence="3" type="ORF">BJF91_18105</name>
    <name evidence="2" type="ORF">GGQ71_000241</name>
</gene>
<dbReference type="RefSeq" id="WP_075614820.1">
    <property type="nucleotide sequence ID" value="NZ_JACIED010000001.1"/>
</dbReference>
<reference evidence="3 4" key="1">
    <citation type="submission" date="2016-09" db="EMBL/GenBank/DDBJ databases">
        <title>Rhizobium oryziradicis sp. nov., isolated from the root of rice.</title>
        <authorList>
            <person name="Zhao J."/>
            <person name="Zhang X."/>
        </authorList>
    </citation>
    <scope>NUCLEOTIDE SEQUENCE [LARGE SCALE GENOMIC DNA]</scope>
    <source>
        <strain evidence="3 4">14971</strain>
    </source>
</reference>